<dbReference type="PANTHER" id="PTHR40392">
    <property type="entry name" value="2-PHOSPHO-L-LACTATE GUANYLYLTRANSFERASE"/>
    <property type="match status" value="1"/>
</dbReference>
<evidence type="ECO:0000313" key="6">
    <source>
        <dbReference type="EMBL" id="PHQ38671.1"/>
    </source>
</evidence>
<dbReference type="GO" id="GO:0043814">
    <property type="term" value="F:phospholactate guanylyltransferase activity"/>
    <property type="evidence" value="ECO:0007669"/>
    <property type="project" value="UniProtKB-EC"/>
</dbReference>
<dbReference type="Gene3D" id="6.10.140.50">
    <property type="match status" value="1"/>
</dbReference>
<comment type="subunit">
    <text evidence="5">Homodimer.</text>
</comment>
<dbReference type="InterPro" id="IPR029044">
    <property type="entry name" value="Nucleotide-diphossugar_trans"/>
</dbReference>
<dbReference type="EMBL" id="NHOA01000084">
    <property type="protein sequence ID" value="PHQ38671.1"/>
    <property type="molecule type" value="Genomic_DNA"/>
</dbReference>
<dbReference type="NCBIfam" id="TIGR03552">
    <property type="entry name" value="F420_cofC"/>
    <property type="match status" value="1"/>
</dbReference>
<comment type="function">
    <text evidence="5">Guanylyltransferase that catalyzes the activation of (2S)-2-phospholactate (2-PL) as (2S)-lactyl-2-diphospho-5'-guanosine, via the condensation of 2-PL with GTP. It is involved in the biosynthesis of coenzyme F420, a hydride carrier cofactor.</text>
</comment>
<comment type="caution">
    <text evidence="6">The sequence shown here is derived from an EMBL/GenBank/DDBJ whole genome shotgun (WGS) entry which is preliminary data.</text>
</comment>
<dbReference type="EC" id="2.7.7.68" evidence="5"/>
<comment type="catalytic activity">
    <reaction evidence="5">
        <text>(2S)-2-phospholactate + GTP + H(+) = (2S)-lactyl-2-diphospho-5'-guanosine + diphosphate</text>
        <dbReference type="Rhea" id="RHEA:63424"/>
        <dbReference type="ChEBI" id="CHEBI:15378"/>
        <dbReference type="ChEBI" id="CHEBI:33019"/>
        <dbReference type="ChEBI" id="CHEBI:37565"/>
        <dbReference type="ChEBI" id="CHEBI:59435"/>
        <dbReference type="ChEBI" id="CHEBI:59906"/>
        <dbReference type="EC" id="2.7.7.68"/>
    </reaction>
</comment>
<dbReference type="SUPFAM" id="SSF53448">
    <property type="entry name" value="Nucleotide-diphospho-sugar transferases"/>
    <property type="match status" value="1"/>
</dbReference>
<keyword evidence="3 5" id="KW-0547">Nucleotide-binding</keyword>
<accession>A0A2G1WI57</accession>
<sequence>MEVLVPFSTDHPKSRLSAVLTPDERAAFALATLRDVLDAVAAAGGEPRVLATGPVDADLPCPVTVDERPLTDAVNAALDARLESEANGRVAVVMADLALATPDALRRLFATGREADVAIAPGRGGGTNALVVGYPAFRVDYHGASYLDHRRIADEVGASVRVVDSHRLATDADEPADLAELLIHADADADGEGPRAARWLREAGFALDTTDGRVGVERE</sequence>
<dbReference type="GO" id="GO:0052645">
    <property type="term" value="P:F420-0 metabolic process"/>
    <property type="evidence" value="ECO:0007669"/>
    <property type="project" value="UniProtKB-UniRule"/>
</dbReference>
<evidence type="ECO:0000256" key="3">
    <source>
        <dbReference type="ARBA" id="ARBA00022741"/>
    </source>
</evidence>
<proteinExistence type="inferred from homology"/>
<keyword evidence="2 5" id="KW-0548">Nucleotidyltransferase</keyword>
<comment type="similarity">
    <text evidence="5">Belongs to the CofC family.</text>
</comment>
<evidence type="ECO:0000256" key="5">
    <source>
        <dbReference type="HAMAP-Rule" id="MF_02114"/>
    </source>
</evidence>
<dbReference type="GO" id="GO:0005525">
    <property type="term" value="F:GTP binding"/>
    <property type="evidence" value="ECO:0007669"/>
    <property type="project" value="UniProtKB-KW"/>
</dbReference>
<dbReference type="InterPro" id="IPR002835">
    <property type="entry name" value="CofC"/>
</dbReference>
<keyword evidence="1 5" id="KW-0808">Transferase</keyword>
<evidence type="ECO:0000256" key="2">
    <source>
        <dbReference type="ARBA" id="ARBA00022695"/>
    </source>
</evidence>
<dbReference type="UniPathway" id="UPA00071"/>
<reference evidence="6 7" key="1">
    <citation type="journal article" date="2014" name="Front. Microbiol.">
        <title>Population and genomic analysis of the genus Halorubrum.</title>
        <authorList>
            <person name="Fullmer M.S."/>
            <person name="Soucy S.M."/>
            <person name="Swithers K.S."/>
            <person name="Makkay A.M."/>
            <person name="Wheeler R."/>
            <person name="Ventosa A."/>
            <person name="Gogarten J.P."/>
            <person name="Papke R.T."/>
        </authorList>
    </citation>
    <scope>NUCLEOTIDE SEQUENCE [LARGE SCALE GENOMIC DNA]</scope>
    <source>
        <strain evidence="6 7">C49</strain>
    </source>
</reference>
<evidence type="ECO:0000313" key="7">
    <source>
        <dbReference type="Proteomes" id="UP000222824"/>
    </source>
</evidence>
<dbReference type="Proteomes" id="UP000222824">
    <property type="component" value="Unassembled WGS sequence"/>
</dbReference>
<protein>
    <recommendedName>
        <fullName evidence="5">2-phospho-L-lactate guanylyltransferase</fullName>
        <shortName evidence="5">LP guanylyltransferase</shortName>
        <ecNumber evidence="5">2.7.7.68</ecNumber>
    </recommendedName>
</protein>
<comment type="pathway">
    <text evidence="5">Cofactor biosynthesis; coenzyme F420 biosynthesis.</text>
</comment>
<dbReference type="PANTHER" id="PTHR40392:SF1">
    <property type="entry name" value="2-PHOSPHO-L-LACTATE GUANYLYLTRANSFERASE"/>
    <property type="match status" value="1"/>
</dbReference>
<name>A0A2G1WI57_9EURY</name>
<dbReference type="Pfam" id="PF01983">
    <property type="entry name" value="CofC"/>
    <property type="match status" value="1"/>
</dbReference>
<dbReference type="RefSeq" id="WP_099255507.1">
    <property type="nucleotide sequence ID" value="NZ_NHOA01000084.1"/>
</dbReference>
<keyword evidence="7" id="KW-1185">Reference proteome</keyword>
<organism evidence="6 7">
    <name type="scientific">Halorubrum persicum</name>
    <dbReference type="NCBI Taxonomy" id="1383844"/>
    <lineage>
        <taxon>Archaea</taxon>
        <taxon>Methanobacteriati</taxon>
        <taxon>Methanobacteriota</taxon>
        <taxon>Stenosarchaea group</taxon>
        <taxon>Halobacteria</taxon>
        <taxon>Halobacteriales</taxon>
        <taxon>Haloferacaceae</taxon>
        <taxon>Halorubrum</taxon>
    </lineage>
</organism>
<dbReference type="HAMAP" id="MF_02114">
    <property type="entry name" value="CofC"/>
    <property type="match status" value="1"/>
</dbReference>
<evidence type="ECO:0000256" key="1">
    <source>
        <dbReference type="ARBA" id="ARBA00022679"/>
    </source>
</evidence>
<dbReference type="AlphaFoldDB" id="A0A2G1WI57"/>
<gene>
    <name evidence="5" type="primary">cofC</name>
    <name evidence="6" type="ORF">DJ69_10145</name>
</gene>
<keyword evidence="4 5" id="KW-0342">GTP-binding</keyword>
<dbReference type="Gene3D" id="3.90.550.10">
    <property type="entry name" value="Spore Coat Polysaccharide Biosynthesis Protein SpsA, Chain A"/>
    <property type="match status" value="1"/>
</dbReference>
<dbReference type="OrthoDB" id="11179at2157"/>
<evidence type="ECO:0000256" key="4">
    <source>
        <dbReference type="ARBA" id="ARBA00023134"/>
    </source>
</evidence>